<name>A0A1F6EGN1_9BACT</name>
<evidence type="ECO:0000256" key="3">
    <source>
        <dbReference type="ARBA" id="ARBA00022840"/>
    </source>
</evidence>
<keyword evidence="4" id="KW-0169">Cobalamin biosynthesis</keyword>
<comment type="similarity">
    <text evidence="4">Belongs to the Cob(I)alamin adenosyltransferase family.</text>
</comment>
<organism evidence="6 7">
    <name type="scientific">Candidatus Kaiserbacteria bacterium RIFCSPLOWO2_01_FULL_53_17</name>
    <dbReference type="NCBI Taxonomy" id="1798511"/>
    <lineage>
        <taxon>Bacteria</taxon>
        <taxon>Candidatus Kaiseribacteriota</taxon>
    </lineage>
</organism>
<reference evidence="6 7" key="1">
    <citation type="journal article" date="2016" name="Nat. Commun.">
        <title>Thousands of microbial genomes shed light on interconnected biogeochemical processes in an aquifer system.</title>
        <authorList>
            <person name="Anantharaman K."/>
            <person name="Brown C.T."/>
            <person name="Hug L.A."/>
            <person name="Sharon I."/>
            <person name="Castelle C.J."/>
            <person name="Probst A.J."/>
            <person name="Thomas B.C."/>
            <person name="Singh A."/>
            <person name="Wilkins M.J."/>
            <person name="Karaoz U."/>
            <person name="Brodie E.L."/>
            <person name="Williams K.H."/>
            <person name="Hubbard S.S."/>
            <person name="Banfield J.F."/>
        </authorList>
    </citation>
    <scope>NUCLEOTIDE SEQUENCE [LARGE SCALE GENOMIC DNA]</scope>
</reference>
<evidence type="ECO:0000313" key="6">
    <source>
        <dbReference type="EMBL" id="OGG72808.1"/>
    </source>
</evidence>
<dbReference type="GO" id="GO:0008817">
    <property type="term" value="F:corrinoid adenosyltransferase activity"/>
    <property type="evidence" value="ECO:0007669"/>
    <property type="project" value="UniProtKB-UniRule"/>
</dbReference>
<dbReference type="Gene3D" id="1.20.1200.10">
    <property type="entry name" value="Cobalamin adenosyltransferase-like"/>
    <property type="match status" value="1"/>
</dbReference>
<dbReference type="AlphaFoldDB" id="A0A1F6EGN1"/>
<feature type="domain" description="Cobalamin adenosyltransferase-like" evidence="5">
    <location>
        <begin position="2"/>
        <end position="161"/>
    </location>
</feature>
<keyword evidence="3 4" id="KW-0067">ATP-binding</keyword>
<dbReference type="SUPFAM" id="SSF89028">
    <property type="entry name" value="Cobalamin adenosyltransferase-like"/>
    <property type="match status" value="1"/>
</dbReference>
<dbReference type="InterPro" id="IPR029499">
    <property type="entry name" value="PduO-typ"/>
</dbReference>
<comment type="pathway">
    <text evidence="4">Cofactor biosynthesis; adenosylcobalamin biosynthesis; adenosylcobalamin from cob(II)yrinate a,c-diamide: step 2/7.</text>
</comment>
<dbReference type="UniPathway" id="UPA00148">
    <property type="reaction ID" value="UER00233"/>
</dbReference>
<dbReference type="InterPro" id="IPR016030">
    <property type="entry name" value="CblAdoTrfase-like"/>
</dbReference>
<gene>
    <name evidence="6" type="ORF">A3A38_00650</name>
</gene>
<dbReference type="EC" id="2.5.1.17" evidence="4"/>
<dbReference type="PANTHER" id="PTHR12213:SF0">
    <property type="entry name" value="CORRINOID ADENOSYLTRANSFERASE MMAB"/>
    <property type="match status" value="1"/>
</dbReference>
<dbReference type="InterPro" id="IPR036451">
    <property type="entry name" value="CblAdoTrfase-like_sf"/>
</dbReference>
<keyword evidence="2 4" id="KW-0547">Nucleotide-binding</keyword>
<dbReference type="GO" id="GO:0005524">
    <property type="term" value="F:ATP binding"/>
    <property type="evidence" value="ECO:0007669"/>
    <property type="project" value="UniProtKB-UniRule"/>
</dbReference>
<evidence type="ECO:0000313" key="7">
    <source>
        <dbReference type="Proteomes" id="UP000177306"/>
    </source>
</evidence>
<evidence type="ECO:0000256" key="2">
    <source>
        <dbReference type="ARBA" id="ARBA00022741"/>
    </source>
</evidence>
<dbReference type="PANTHER" id="PTHR12213">
    <property type="entry name" value="CORRINOID ADENOSYLTRANSFERASE"/>
    <property type="match status" value="1"/>
</dbReference>
<keyword evidence="1 4" id="KW-0808">Transferase</keyword>
<comment type="catalytic activity">
    <reaction evidence="4">
        <text>2 cob(II)alamin + reduced [electron-transfer flavoprotein] + 2 ATP = 2 adenosylcob(III)alamin + 2 triphosphate + oxidized [electron-transfer flavoprotein] + 3 H(+)</text>
        <dbReference type="Rhea" id="RHEA:28671"/>
        <dbReference type="Rhea" id="RHEA-COMP:10685"/>
        <dbReference type="Rhea" id="RHEA-COMP:10686"/>
        <dbReference type="ChEBI" id="CHEBI:15378"/>
        <dbReference type="ChEBI" id="CHEBI:16304"/>
        <dbReference type="ChEBI" id="CHEBI:18036"/>
        <dbReference type="ChEBI" id="CHEBI:18408"/>
        <dbReference type="ChEBI" id="CHEBI:30616"/>
        <dbReference type="ChEBI" id="CHEBI:57692"/>
        <dbReference type="ChEBI" id="CHEBI:58307"/>
        <dbReference type="EC" id="2.5.1.17"/>
    </reaction>
</comment>
<evidence type="ECO:0000256" key="1">
    <source>
        <dbReference type="ARBA" id="ARBA00022679"/>
    </source>
</evidence>
<comment type="catalytic activity">
    <reaction evidence="4">
        <text>2 cob(II)yrinate a,c diamide + reduced [electron-transfer flavoprotein] + 2 ATP = 2 adenosylcob(III)yrinate a,c-diamide + 2 triphosphate + oxidized [electron-transfer flavoprotein] + 3 H(+)</text>
        <dbReference type="Rhea" id="RHEA:11528"/>
        <dbReference type="Rhea" id="RHEA-COMP:10685"/>
        <dbReference type="Rhea" id="RHEA-COMP:10686"/>
        <dbReference type="ChEBI" id="CHEBI:15378"/>
        <dbReference type="ChEBI" id="CHEBI:18036"/>
        <dbReference type="ChEBI" id="CHEBI:30616"/>
        <dbReference type="ChEBI" id="CHEBI:57692"/>
        <dbReference type="ChEBI" id="CHEBI:58307"/>
        <dbReference type="ChEBI" id="CHEBI:58503"/>
        <dbReference type="ChEBI" id="CHEBI:58537"/>
        <dbReference type="EC" id="2.5.1.17"/>
    </reaction>
</comment>
<dbReference type="Proteomes" id="UP000177306">
    <property type="component" value="Unassembled WGS sequence"/>
</dbReference>
<evidence type="ECO:0000259" key="5">
    <source>
        <dbReference type="Pfam" id="PF01923"/>
    </source>
</evidence>
<dbReference type="EMBL" id="MFLY01000030">
    <property type="protein sequence ID" value="OGG72808.1"/>
    <property type="molecule type" value="Genomic_DNA"/>
</dbReference>
<protein>
    <recommendedName>
        <fullName evidence="4">Corrinoid adenosyltransferase</fullName>
        <ecNumber evidence="4">2.5.1.17</ecNumber>
    </recommendedName>
    <alternativeName>
        <fullName evidence="4">Cob(II)alamin adenosyltransferase</fullName>
    </alternativeName>
    <alternativeName>
        <fullName evidence="4">Cob(II)yrinic acid a,c-diamide adenosyltransferase</fullName>
    </alternativeName>
    <alternativeName>
        <fullName evidence="4">Cobinamide/cobalamin adenosyltransferase</fullName>
    </alternativeName>
</protein>
<proteinExistence type="inferred from homology"/>
<comment type="caution">
    <text evidence="6">The sequence shown here is derived from an EMBL/GenBank/DDBJ whole genome shotgun (WGS) entry which is preliminary data.</text>
</comment>
<sequence length="175" mass="18881">MLYTGKGDNGTTKLFGCIQRVAKDEPRVEALGNLDELNSWIGFCAALSLESAAPDIGERLRTIQNDLFTIQAMVAGAPKALQDGRMVYLETVIASVESEIESIHSFTIPGATVLSGALDVGRTIARRAERRIIALGDEALRESVIPYQNRLSSALFALARLAAHHAGVKEQAPVY</sequence>
<accession>A0A1F6EGN1</accession>
<dbReference type="NCBIfam" id="TIGR00636">
    <property type="entry name" value="PduO_Nterm"/>
    <property type="match status" value="1"/>
</dbReference>
<evidence type="ECO:0000256" key="4">
    <source>
        <dbReference type="RuleBase" id="RU366026"/>
    </source>
</evidence>
<dbReference type="Pfam" id="PF01923">
    <property type="entry name" value="Cob_adeno_trans"/>
    <property type="match status" value="1"/>
</dbReference>
<dbReference type="GO" id="GO:0009236">
    <property type="term" value="P:cobalamin biosynthetic process"/>
    <property type="evidence" value="ECO:0007669"/>
    <property type="project" value="UniProtKB-UniRule"/>
</dbReference>